<dbReference type="Pfam" id="PF21021">
    <property type="entry name" value="FAF1"/>
    <property type="match status" value="1"/>
</dbReference>
<dbReference type="Proteomes" id="UP000242188">
    <property type="component" value="Unassembled WGS sequence"/>
</dbReference>
<dbReference type="AlphaFoldDB" id="A0A210PR70"/>
<organism evidence="4 5">
    <name type="scientific">Mizuhopecten yessoensis</name>
    <name type="common">Japanese scallop</name>
    <name type="synonym">Patinopecten yessoensis</name>
    <dbReference type="NCBI Taxonomy" id="6573"/>
    <lineage>
        <taxon>Eukaryota</taxon>
        <taxon>Metazoa</taxon>
        <taxon>Spiralia</taxon>
        <taxon>Lophotrochozoa</taxon>
        <taxon>Mollusca</taxon>
        <taxon>Bivalvia</taxon>
        <taxon>Autobranchia</taxon>
        <taxon>Pteriomorphia</taxon>
        <taxon>Pectinida</taxon>
        <taxon>Pectinoidea</taxon>
        <taxon>Pectinidae</taxon>
        <taxon>Mizuhopecten</taxon>
    </lineage>
</organism>
<keyword evidence="5" id="KW-1185">Reference proteome</keyword>
<dbReference type="GO" id="GO:0043130">
    <property type="term" value="F:ubiquitin binding"/>
    <property type="evidence" value="ECO:0007669"/>
    <property type="project" value="TreeGrafter"/>
</dbReference>
<gene>
    <name evidence="4" type="ORF">KP79_PYT08945</name>
</gene>
<evidence type="ECO:0000259" key="2">
    <source>
        <dbReference type="PROSITE" id="PS50033"/>
    </source>
</evidence>
<proteinExistence type="predicted"/>
<dbReference type="GO" id="GO:0036503">
    <property type="term" value="P:ERAD pathway"/>
    <property type="evidence" value="ECO:0007669"/>
    <property type="project" value="TreeGrafter"/>
</dbReference>
<accession>A0A210PR70</accession>
<dbReference type="Pfam" id="PF00789">
    <property type="entry name" value="UBX"/>
    <property type="match status" value="1"/>
</dbReference>
<dbReference type="CDD" id="cd14413">
    <property type="entry name" value="UBA_FAF1"/>
    <property type="match status" value="1"/>
</dbReference>
<name>A0A210PR70_MIZYE</name>
<dbReference type="PROSITE" id="PS50053">
    <property type="entry name" value="UBIQUITIN_2"/>
    <property type="match status" value="1"/>
</dbReference>
<evidence type="ECO:0000259" key="3">
    <source>
        <dbReference type="PROSITE" id="PS50053"/>
    </source>
</evidence>
<dbReference type="InterPro" id="IPR036249">
    <property type="entry name" value="Thioredoxin-like_sf"/>
</dbReference>
<dbReference type="InterPro" id="IPR049483">
    <property type="entry name" value="FAF1_2-like_UAS"/>
</dbReference>
<dbReference type="InterPro" id="IPR033043">
    <property type="entry name" value="FAF1-like_UBX"/>
</dbReference>
<keyword evidence="1" id="KW-0175">Coiled coil</keyword>
<dbReference type="InterPro" id="IPR001012">
    <property type="entry name" value="UBX_dom"/>
</dbReference>
<evidence type="ECO:0000313" key="5">
    <source>
        <dbReference type="Proteomes" id="UP000242188"/>
    </source>
</evidence>
<evidence type="ECO:0000313" key="4">
    <source>
        <dbReference type="EMBL" id="OWF38983.1"/>
    </source>
</evidence>
<feature type="coiled-coil region" evidence="1">
    <location>
        <begin position="530"/>
        <end position="568"/>
    </location>
</feature>
<protein>
    <submittedName>
        <fullName evidence="4">FAS-associated factor 1</fullName>
    </submittedName>
</protein>
<dbReference type="InterPro" id="IPR044541">
    <property type="entry name" value="FAF1_UBA"/>
</dbReference>
<dbReference type="Pfam" id="PF14555">
    <property type="entry name" value="UBA_4"/>
    <property type="match status" value="1"/>
</dbReference>
<dbReference type="InterPro" id="IPR000626">
    <property type="entry name" value="Ubiquitin-like_dom"/>
</dbReference>
<dbReference type="OrthoDB" id="1920064at2759"/>
<dbReference type="SUPFAM" id="SSF52833">
    <property type="entry name" value="Thioredoxin-like"/>
    <property type="match status" value="1"/>
</dbReference>
<feature type="domain" description="Ubiquitin-like" evidence="3">
    <location>
        <begin position="105"/>
        <end position="174"/>
    </location>
</feature>
<dbReference type="Gene3D" id="1.10.8.10">
    <property type="entry name" value="DNA helicase RuvA subunit, C-terminal domain"/>
    <property type="match status" value="1"/>
</dbReference>
<dbReference type="InterPro" id="IPR006577">
    <property type="entry name" value="UAS"/>
</dbReference>
<feature type="domain" description="UBX" evidence="2">
    <location>
        <begin position="582"/>
        <end position="659"/>
    </location>
</feature>
<dbReference type="CDD" id="cd17129">
    <property type="entry name" value="Ubl1_FAF1"/>
    <property type="match status" value="1"/>
</dbReference>
<dbReference type="GO" id="GO:0005634">
    <property type="term" value="C:nucleus"/>
    <property type="evidence" value="ECO:0007669"/>
    <property type="project" value="TreeGrafter"/>
</dbReference>
<comment type="caution">
    <text evidence="4">The sequence shown here is derived from an EMBL/GenBank/DDBJ whole genome shotgun (WGS) entry which is preliminary data.</text>
</comment>
<dbReference type="Gene3D" id="3.40.30.10">
    <property type="entry name" value="Glutaredoxin"/>
    <property type="match status" value="1"/>
</dbReference>
<dbReference type="InterPro" id="IPR029071">
    <property type="entry name" value="Ubiquitin-like_domsf"/>
</dbReference>
<sequence length="663" mass="76013">MLVDFQSCTQIDDLETCIAILEQNNWELVKSIQSVMPQTDCEMSSAGGEPPPYTFSNHIDQTAVSQDFPSEFLPSHNSYSPLMDPGSASGPFPGPSSSYSSGRLINFTVEYRGRNITVNVFDTETVGKIKEVLFSELGIPVQKQDLRGWSTKKVDDKKVLRDLQLPRENTLYLLTPDLNRPLVTSRVTPETDSSKEFENFMRDYVLHITFRENGRAKEYHLNVQGSKTVGEVKGDIYHLTNVPARHQVWIGWPDAANKDDAITLAACGLKSPVHDLELTKANIIGKPQYSVQDTSEIDISDDDDENNDSYAVEEDIFEHEESKNSRKQTPLMPDTVGDQTEALEHFTREFRERYGETHPVFFVGSLEGAIKESLLCRAKDRKLLAVYLHHDNSILSNVFCSQILCMETIVNYLCGNFITWAWDVTQETNNARFISIAKKEFGSIVAAQIRGQKPDQLPLLMIVSRSRASNEVLDMIPGTVTLDELMMRLMQNAENFHLQQQADIKEEDEREARDSIRQEQELAFQESLATDRAKAEAKRQGEEMEQIRQMEEERVKKEEEDRKQAIQESALMHIRDEPPESCEEAVSRIRIRTPNGDNLQRRFYASDKLKYLIYFITSQGFHTEEFKILTTFPRRDVSQLDEEKTLEELKMFPQETLILEERH</sequence>
<dbReference type="CDD" id="cd01771">
    <property type="entry name" value="UBX_UBXN3A"/>
    <property type="match status" value="1"/>
</dbReference>
<evidence type="ECO:0000256" key="1">
    <source>
        <dbReference type="SAM" id="Coils"/>
    </source>
</evidence>
<dbReference type="STRING" id="6573.A0A210PR70"/>
<reference evidence="4 5" key="1">
    <citation type="journal article" date="2017" name="Nat. Ecol. Evol.">
        <title>Scallop genome provides insights into evolution of bilaterian karyotype and development.</title>
        <authorList>
            <person name="Wang S."/>
            <person name="Zhang J."/>
            <person name="Jiao W."/>
            <person name="Li J."/>
            <person name="Xun X."/>
            <person name="Sun Y."/>
            <person name="Guo X."/>
            <person name="Huan P."/>
            <person name="Dong B."/>
            <person name="Zhang L."/>
            <person name="Hu X."/>
            <person name="Sun X."/>
            <person name="Wang J."/>
            <person name="Zhao C."/>
            <person name="Wang Y."/>
            <person name="Wang D."/>
            <person name="Huang X."/>
            <person name="Wang R."/>
            <person name="Lv J."/>
            <person name="Li Y."/>
            <person name="Zhang Z."/>
            <person name="Liu B."/>
            <person name="Lu W."/>
            <person name="Hui Y."/>
            <person name="Liang J."/>
            <person name="Zhou Z."/>
            <person name="Hou R."/>
            <person name="Li X."/>
            <person name="Liu Y."/>
            <person name="Li H."/>
            <person name="Ning X."/>
            <person name="Lin Y."/>
            <person name="Zhao L."/>
            <person name="Xing Q."/>
            <person name="Dou J."/>
            <person name="Li Y."/>
            <person name="Mao J."/>
            <person name="Guo H."/>
            <person name="Dou H."/>
            <person name="Li T."/>
            <person name="Mu C."/>
            <person name="Jiang W."/>
            <person name="Fu Q."/>
            <person name="Fu X."/>
            <person name="Miao Y."/>
            <person name="Liu J."/>
            <person name="Yu Q."/>
            <person name="Li R."/>
            <person name="Liao H."/>
            <person name="Li X."/>
            <person name="Kong Y."/>
            <person name="Jiang Z."/>
            <person name="Chourrout D."/>
            <person name="Li R."/>
            <person name="Bao Z."/>
        </authorList>
    </citation>
    <scope>NUCLEOTIDE SEQUENCE [LARGE SCALE GENOMIC DNA]</scope>
    <source>
        <strain evidence="4 5">PY_sf001</strain>
    </source>
</reference>
<dbReference type="SUPFAM" id="SSF54236">
    <property type="entry name" value="Ubiquitin-like"/>
    <property type="match status" value="3"/>
</dbReference>
<dbReference type="GO" id="GO:0005783">
    <property type="term" value="C:endoplasmic reticulum"/>
    <property type="evidence" value="ECO:0007669"/>
    <property type="project" value="TreeGrafter"/>
</dbReference>
<dbReference type="PROSITE" id="PS50033">
    <property type="entry name" value="UBX"/>
    <property type="match status" value="1"/>
</dbReference>
<dbReference type="InterPro" id="IPR050730">
    <property type="entry name" value="UBX_domain-protein"/>
</dbReference>
<dbReference type="SMART" id="SM00166">
    <property type="entry name" value="UBX"/>
    <property type="match status" value="1"/>
</dbReference>
<dbReference type="PANTHER" id="PTHR23322:SF96">
    <property type="entry name" value="FAS-ASSOCIATED FACTOR 1"/>
    <property type="match status" value="1"/>
</dbReference>
<dbReference type="SMART" id="SM00594">
    <property type="entry name" value="UAS"/>
    <property type="match status" value="1"/>
</dbReference>
<dbReference type="EMBL" id="NEDP02005550">
    <property type="protein sequence ID" value="OWF38983.1"/>
    <property type="molecule type" value="Genomic_DNA"/>
</dbReference>
<dbReference type="PANTHER" id="PTHR23322">
    <property type="entry name" value="FAS-ASSOCIATED PROTEIN"/>
    <property type="match status" value="1"/>
</dbReference>
<dbReference type="Gene3D" id="3.10.20.90">
    <property type="entry name" value="Phosphatidylinositol 3-kinase Catalytic Subunit, Chain A, domain 1"/>
    <property type="match status" value="3"/>
</dbReference>